<feature type="non-terminal residue" evidence="6">
    <location>
        <position position="455"/>
    </location>
</feature>
<dbReference type="GO" id="GO:0016491">
    <property type="term" value="F:oxidoreductase activity"/>
    <property type="evidence" value="ECO:0007669"/>
    <property type="project" value="UniProtKB-KW"/>
</dbReference>
<dbReference type="PANTHER" id="PTHR42973">
    <property type="entry name" value="BINDING OXIDOREDUCTASE, PUTATIVE (AFU_ORTHOLOGUE AFUA_1G17690)-RELATED"/>
    <property type="match status" value="1"/>
</dbReference>
<dbReference type="GO" id="GO:0071949">
    <property type="term" value="F:FAD binding"/>
    <property type="evidence" value="ECO:0007669"/>
    <property type="project" value="InterPro"/>
</dbReference>
<keyword evidence="3" id="KW-0274">FAD</keyword>
<comment type="similarity">
    <text evidence="1">Belongs to the oxygen-dependent FAD-linked oxidoreductase family.</text>
</comment>
<evidence type="ECO:0000256" key="2">
    <source>
        <dbReference type="ARBA" id="ARBA00022630"/>
    </source>
</evidence>
<dbReference type="InterPro" id="IPR016166">
    <property type="entry name" value="FAD-bd_PCMH"/>
</dbReference>
<evidence type="ECO:0000313" key="6">
    <source>
        <dbReference type="EMBL" id="ANH22744.1"/>
    </source>
</evidence>
<feature type="domain" description="FAD-binding PCMH-type" evidence="5">
    <location>
        <begin position="41"/>
        <end position="225"/>
    </location>
</feature>
<feature type="non-terminal residue" evidence="6">
    <location>
        <position position="1"/>
    </location>
</feature>
<dbReference type="InterPro" id="IPR006094">
    <property type="entry name" value="Oxid_FAD_bind_N"/>
</dbReference>
<dbReference type="InterPro" id="IPR036318">
    <property type="entry name" value="FAD-bd_PCMH-like_sf"/>
</dbReference>
<proteinExistence type="inferred from homology"/>
<dbReference type="InterPro" id="IPR016169">
    <property type="entry name" value="FAD-bd_PCMH_sub2"/>
</dbReference>
<organism evidence="6">
    <name type="scientific">Hypocrella siamensis</name>
    <dbReference type="NCBI Taxonomy" id="696354"/>
    <lineage>
        <taxon>Eukaryota</taxon>
        <taxon>Fungi</taxon>
        <taxon>Dikarya</taxon>
        <taxon>Ascomycota</taxon>
        <taxon>Pezizomycotina</taxon>
        <taxon>Sordariomycetes</taxon>
        <taxon>Hypocreomycetidae</taxon>
        <taxon>Hypocreales</taxon>
        <taxon>Clavicipitaceae</taxon>
        <taxon>Hypocrella</taxon>
    </lineage>
</organism>
<dbReference type="SUPFAM" id="SSF56176">
    <property type="entry name" value="FAD-binding/transporter-associated domain-like"/>
    <property type="match status" value="1"/>
</dbReference>
<evidence type="ECO:0000259" key="5">
    <source>
        <dbReference type="PROSITE" id="PS51387"/>
    </source>
</evidence>
<evidence type="ECO:0000256" key="3">
    <source>
        <dbReference type="ARBA" id="ARBA00022827"/>
    </source>
</evidence>
<keyword evidence="4" id="KW-0560">Oxidoreductase</keyword>
<protein>
    <recommendedName>
        <fullName evidence="5">FAD-binding PCMH-type domain-containing protein</fullName>
    </recommendedName>
</protein>
<dbReference type="AlphaFoldDB" id="A0A173G9M0"/>
<keyword evidence="2" id="KW-0285">Flavoprotein</keyword>
<dbReference type="InterPro" id="IPR050416">
    <property type="entry name" value="FAD-linked_Oxidoreductase"/>
</dbReference>
<accession>A0A173G9M0</accession>
<name>A0A173G9M0_9HYPO</name>
<dbReference type="Pfam" id="PF01565">
    <property type="entry name" value="FAD_binding_4"/>
    <property type="match status" value="1"/>
</dbReference>
<evidence type="ECO:0000256" key="4">
    <source>
        <dbReference type="ARBA" id="ARBA00023002"/>
    </source>
</evidence>
<dbReference type="EMBL" id="KU202359">
    <property type="protein sequence ID" value="ANH22744.1"/>
    <property type="molecule type" value="Genomic_DNA"/>
</dbReference>
<dbReference type="PROSITE" id="PS51387">
    <property type="entry name" value="FAD_PCMH"/>
    <property type="match status" value="1"/>
</dbReference>
<dbReference type="Gene3D" id="3.30.465.10">
    <property type="match status" value="1"/>
</dbReference>
<sequence length="455" mass="49408">MPPISHPSITNLLTSAGIQVLLPAHDAFTERLQSYWSNTASALKPICIARPSSAEEVSRTLTTLTSTGTHFAIRSGGHTQYAGANNIQGGVTVDLGLLDWVRFDADSGMADIGPGATWKQVYHELQEHDRVVSGGRDGNVGVGGLVLGGGISFFTAKRGFVCDDVIAFQVVLADGRLVVASAAEAGAGSGHEAEAAHSDLFRCLKGGSGTNFGVVTNIKMKTMKSENIWAGLRFFTKEKTEPLSTALTDFTKNIEQNVDSHLLFFFTHLVKEAAALHEDLVNELDSFIADGDFVTQCLIQPLPMLYGRTSHAMQGGRNVLGLEKQPCDALILVIVVMVKTAVLNVRVYPKVKDWIAQLQSFAAGINVEFRGNDSNLPWIYMNYADGSQDVLRSYGEESVKLMREVAAKYDPTERNVTSDIVHSPYEGNGTDASPYAVEWLKNDPVNPLNYPAWKK</sequence>
<reference evidence="6" key="1">
    <citation type="journal article" date="2016" name="BMC Genomics">
        <title>Genome sequence and comparative analysis of clavicipitaceous insect-pathogenic fungus Aschersonia badia with Metarhizium spp.</title>
        <authorList>
            <person name="Agrawal Y."/>
            <person name="Narwani T."/>
            <person name="Subramanian S."/>
        </authorList>
    </citation>
    <scope>NUCLEOTIDE SEQUENCE</scope>
    <source>
        <strain evidence="6">MTCC 10142</strain>
    </source>
</reference>
<evidence type="ECO:0000256" key="1">
    <source>
        <dbReference type="ARBA" id="ARBA00005466"/>
    </source>
</evidence>
<dbReference type="PANTHER" id="PTHR42973:SF53">
    <property type="entry name" value="FAD-BINDING PCMH-TYPE DOMAIN-CONTAINING PROTEIN-RELATED"/>
    <property type="match status" value="1"/>
</dbReference>